<reference evidence="2" key="2">
    <citation type="submission" date="2020-09" db="EMBL/GenBank/DDBJ databases">
        <authorList>
            <person name="Sun Q."/>
            <person name="Sedlacek I."/>
        </authorList>
    </citation>
    <scope>NUCLEOTIDE SEQUENCE</scope>
    <source>
        <strain evidence="2">CCM 7684</strain>
    </source>
</reference>
<feature type="transmembrane region" description="Helical" evidence="1">
    <location>
        <begin position="121"/>
        <end position="143"/>
    </location>
</feature>
<feature type="transmembrane region" description="Helical" evidence="1">
    <location>
        <begin position="176"/>
        <end position="197"/>
    </location>
</feature>
<evidence type="ECO:0000313" key="3">
    <source>
        <dbReference type="Proteomes" id="UP000602745"/>
    </source>
</evidence>
<dbReference type="EMBL" id="BMCP01000001">
    <property type="protein sequence ID" value="GGE35883.1"/>
    <property type="molecule type" value="Genomic_DNA"/>
</dbReference>
<organism evidence="2 3">
    <name type="scientific">Agaricicola taiwanensis</name>
    <dbReference type="NCBI Taxonomy" id="591372"/>
    <lineage>
        <taxon>Bacteria</taxon>
        <taxon>Pseudomonadati</taxon>
        <taxon>Pseudomonadota</taxon>
        <taxon>Alphaproteobacteria</taxon>
        <taxon>Rhodobacterales</taxon>
        <taxon>Paracoccaceae</taxon>
        <taxon>Agaricicola</taxon>
    </lineage>
</organism>
<accession>A0A8J2VNL5</accession>
<proteinExistence type="predicted"/>
<reference evidence="2" key="1">
    <citation type="journal article" date="2014" name="Int. J. Syst. Evol. Microbiol.">
        <title>Complete genome sequence of Corynebacterium casei LMG S-19264T (=DSM 44701T), isolated from a smear-ripened cheese.</title>
        <authorList>
            <consortium name="US DOE Joint Genome Institute (JGI-PGF)"/>
            <person name="Walter F."/>
            <person name="Albersmeier A."/>
            <person name="Kalinowski J."/>
            <person name="Ruckert C."/>
        </authorList>
    </citation>
    <scope>NUCLEOTIDE SEQUENCE</scope>
    <source>
        <strain evidence="2">CCM 7684</strain>
    </source>
</reference>
<gene>
    <name evidence="2" type="ORF">GCM10007276_11660</name>
</gene>
<keyword evidence="1" id="KW-0472">Membrane</keyword>
<keyword evidence="1" id="KW-0812">Transmembrane</keyword>
<evidence type="ECO:0000313" key="2">
    <source>
        <dbReference type="EMBL" id="GGE35883.1"/>
    </source>
</evidence>
<dbReference type="InterPro" id="IPR010295">
    <property type="entry name" value="DUF898"/>
</dbReference>
<keyword evidence="3" id="KW-1185">Reference proteome</keyword>
<name>A0A8J2VNL5_9RHOB</name>
<comment type="caution">
    <text evidence="2">The sequence shown here is derived from an EMBL/GenBank/DDBJ whole genome shotgun (WGS) entry which is preliminary data.</text>
</comment>
<protein>
    <submittedName>
        <fullName evidence="2">Membrane protein</fullName>
    </submittedName>
</protein>
<sequence>MLIRGGLLQIVTLGIYRFWYTTNIRKFLWGRTSVKGDALEYTGTGKELFIGFLIAMAVLLPLYLAIAVLPIILESPFIYVVFLPATAFLGQYAVYRSRRYRLTRTAWRGLRFHQTGSAWRYAVLSSGWTIAVILSVGLLYPFARASLERFKVNNTWYGNRQATFSGTGRSFYAQTWQFWLIVIGPAAAIARYSYYSNSWMMTFHEPKEIFISIFIIFDNAVTWLLIAGFLLLPWFWAASFRWWADNIRFGDARAHSELPGDAFYGPYVLYGLSLVGLGILVGLPIGVFTFLESEALTAIATGVGYIIYFVGLGVLYQLLVARAVWQRQWESLNIEGLEDLNSVRALGEQATAFGEGLLDALDVGGI</sequence>
<dbReference type="Pfam" id="PF05987">
    <property type="entry name" value="DUF898"/>
    <property type="match status" value="1"/>
</dbReference>
<feature type="transmembrane region" description="Helical" evidence="1">
    <location>
        <begin position="209"/>
        <end position="236"/>
    </location>
</feature>
<feature type="transmembrane region" description="Helical" evidence="1">
    <location>
        <begin position="48"/>
        <end position="71"/>
    </location>
</feature>
<feature type="transmembrane region" description="Helical" evidence="1">
    <location>
        <begin position="303"/>
        <end position="325"/>
    </location>
</feature>
<dbReference type="AlphaFoldDB" id="A0A8J2VNL5"/>
<feature type="transmembrane region" description="Helical" evidence="1">
    <location>
        <begin position="77"/>
        <end position="95"/>
    </location>
</feature>
<dbReference type="Proteomes" id="UP000602745">
    <property type="component" value="Unassembled WGS sequence"/>
</dbReference>
<keyword evidence="1" id="KW-1133">Transmembrane helix</keyword>
<feature type="transmembrane region" description="Helical" evidence="1">
    <location>
        <begin position="267"/>
        <end position="291"/>
    </location>
</feature>
<evidence type="ECO:0000256" key="1">
    <source>
        <dbReference type="SAM" id="Phobius"/>
    </source>
</evidence>